<evidence type="ECO:0000256" key="4">
    <source>
        <dbReference type="ARBA" id="ARBA00022507"/>
    </source>
</evidence>
<dbReference type="GeneID" id="22296"/>
<dbReference type="Ensembl" id="ENSMUST00000226542.2">
    <property type="protein sequence ID" value="ENSMUSP00000153862.2"/>
    <property type="gene ID" value="ENSMUSG00000062818.8"/>
</dbReference>
<evidence type="ECO:0000256" key="3">
    <source>
        <dbReference type="ARBA" id="ARBA00022475"/>
    </source>
</evidence>
<evidence type="ECO:0000256" key="10">
    <source>
        <dbReference type="ARBA" id="ARBA00023170"/>
    </source>
</evidence>
<dbReference type="Proteomes" id="UP000000589">
    <property type="component" value="Chromosome 6"/>
</dbReference>
<organism evidence="14 16">
    <name type="scientific">Mus musculus</name>
    <name type="common">Mouse</name>
    <dbReference type="NCBI Taxonomy" id="10090"/>
    <lineage>
        <taxon>Eukaryota</taxon>
        <taxon>Metazoa</taxon>
        <taxon>Chordata</taxon>
        <taxon>Craniata</taxon>
        <taxon>Vertebrata</taxon>
        <taxon>Euteleostomi</taxon>
        <taxon>Mammalia</taxon>
        <taxon>Eutheria</taxon>
        <taxon>Euarchontoglires</taxon>
        <taxon>Glires</taxon>
        <taxon>Rodentia</taxon>
        <taxon>Myomorpha</taxon>
        <taxon>Muroidea</taxon>
        <taxon>Muridae</taxon>
        <taxon>Murinae</taxon>
        <taxon>Mus</taxon>
        <taxon>Mus</taxon>
    </lineage>
</organism>
<feature type="transmembrane region" description="Helical" evidence="12">
    <location>
        <begin position="220"/>
        <end position="238"/>
    </location>
</feature>
<feature type="transmembrane region" description="Helical" evidence="12">
    <location>
        <begin position="161"/>
        <end position="182"/>
    </location>
</feature>
<gene>
    <name evidence="14 15" type="primary">Vmn1r51</name>
</gene>
<comment type="subcellular location">
    <subcellularLocation>
        <location evidence="1 12">Cell membrane</location>
        <topology evidence="1 12">Multi-pass membrane protein</topology>
    </subcellularLocation>
</comment>
<dbReference type="GO" id="GO:0007606">
    <property type="term" value="P:sensory perception of chemical stimulus"/>
    <property type="evidence" value="ECO:0007669"/>
    <property type="project" value="UniProtKB-ARBA"/>
</dbReference>
<evidence type="ECO:0000256" key="9">
    <source>
        <dbReference type="ARBA" id="ARBA00023157"/>
    </source>
</evidence>
<evidence type="ECO:0000259" key="13">
    <source>
        <dbReference type="PROSITE" id="PS50262"/>
    </source>
</evidence>
<dbReference type="CTD" id="22296"/>
<feature type="domain" description="G-protein coupled receptors family 1 profile" evidence="13">
    <location>
        <begin position="53"/>
        <end position="315"/>
    </location>
</feature>
<evidence type="ECO:0000256" key="8">
    <source>
        <dbReference type="ARBA" id="ARBA00023136"/>
    </source>
</evidence>
<comment type="similarity">
    <text evidence="2 12">Belongs to the G-protein coupled receptor 1 family.</text>
</comment>
<evidence type="ECO:0000256" key="2">
    <source>
        <dbReference type="ARBA" id="ARBA00010663"/>
    </source>
</evidence>
<sequence length="329" mass="37575">MMRGAELPGVMNEILFFSPQPLFSHMMNENSRVHTHSNLRHIFFSEIGIGISGNSFLLLFHILKFIHGHRSRLSDLPIGLLSLIHLLMLLVMAFIATDIFISWRGWDDIICKFLVYLYRVLRGLSLCTTSMLSVLQAIILSPRSSCLAKFKRKSLHHISCAILFLSVLYMLIGSQLLVSIIATPNLTTNDFIYVTQSCSILPLSYVMQSMFSTLLVIRDVFLISLMVLSTWYMVALLCRHRKKTQHLQGISLSPKTSPKQRATQTLLMLMSFFVLMTIYDTIVSCSRTMFLNDPTSYNMQIFVVHIYATVSPFVFMSTEKHIVNCLRSV</sequence>
<accession>A0A0R4J266</accession>
<dbReference type="GO" id="GO:0005886">
    <property type="term" value="C:plasma membrane"/>
    <property type="evidence" value="ECO:0007669"/>
    <property type="project" value="UniProtKB-SubCell"/>
</dbReference>
<feature type="transmembrane region" description="Helical" evidence="12">
    <location>
        <begin position="121"/>
        <end position="140"/>
    </location>
</feature>
<dbReference type="Ensembl" id="ENSMUST00000072859.6">
    <property type="protein sequence ID" value="ENSMUSP00000072637.6"/>
    <property type="gene ID" value="ENSMUSG00000062818.8"/>
</dbReference>
<keyword evidence="3 12" id="KW-1003">Cell membrane</keyword>
<protein>
    <recommendedName>
        <fullName evidence="12">Vomeronasal type-1 receptor</fullName>
    </recommendedName>
</protein>
<evidence type="ECO:0000256" key="12">
    <source>
        <dbReference type="RuleBase" id="RU364061"/>
    </source>
</evidence>
<dbReference type="Ensembl" id="ENSMUST00000227766.2">
    <property type="protein sequence ID" value="ENSMUSP00000153813.2"/>
    <property type="gene ID" value="ENSMUSG00000062818.8"/>
</dbReference>
<dbReference type="BioGRID-ORCS" id="22296">
    <property type="hits" value="1 hit in 73 CRISPR screens"/>
</dbReference>
<keyword evidence="16" id="KW-1185">Reference proteome</keyword>
<dbReference type="PROSITE" id="PS50262">
    <property type="entry name" value="G_PROTEIN_RECEP_F1_2"/>
    <property type="match status" value="1"/>
</dbReference>
<dbReference type="GeneTree" id="ENSGT01030000234553"/>
<dbReference type="Ensembl" id="ENSMUST00000227109.2">
    <property type="protein sequence ID" value="ENSMUSP00000153842.2"/>
    <property type="gene ID" value="ENSMUSG00000062818.8"/>
</dbReference>
<dbReference type="AGR" id="MGI:1333759"/>
<dbReference type="SUPFAM" id="SSF81321">
    <property type="entry name" value="Family A G protein-coupled receptor-like"/>
    <property type="match status" value="1"/>
</dbReference>
<dbReference type="VEuPathDB" id="HostDB:ENSMUSG00000062818"/>
<keyword evidence="7 12" id="KW-0297">G-protein coupled receptor</keyword>
<dbReference type="Ensembl" id="ENSMUST00000226977.2">
    <property type="protein sequence ID" value="ENSMUSP00000153783.2"/>
    <property type="gene ID" value="ENSMUSG00000062818.8"/>
</dbReference>
<evidence type="ECO:0000256" key="5">
    <source>
        <dbReference type="ARBA" id="ARBA00022692"/>
    </source>
</evidence>
<reference evidence="14" key="3">
    <citation type="submission" date="2025-05" db="UniProtKB">
        <authorList>
            <consortium name="Ensembl"/>
        </authorList>
    </citation>
    <scope>IDENTIFICATION</scope>
    <source>
        <strain evidence="14">C57BL/6J</strain>
    </source>
</reference>
<feature type="transmembrane region" description="Helical" evidence="12">
    <location>
        <begin position="42"/>
        <end position="66"/>
    </location>
</feature>
<evidence type="ECO:0000313" key="15">
    <source>
        <dbReference type="MGI" id="MGI:1333759"/>
    </source>
</evidence>
<dbReference type="PRINTS" id="PR01534">
    <property type="entry name" value="VOMERONASL1R"/>
</dbReference>
<dbReference type="Ensembl" id="ENSMUST00000227911.2">
    <property type="protein sequence ID" value="ENSMUSP00000154582.2"/>
    <property type="gene ID" value="ENSMUSG00000062818.8"/>
</dbReference>
<proteinExistence type="inferred from homology"/>
<keyword evidence="10 12" id="KW-0675">Receptor</keyword>
<evidence type="ECO:0000313" key="16">
    <source>
        <dbReference type="Proteomes" id="UP000000589"/>
    </source>
</evidence>
<dbReference type="DNASU" id="22296"/>
<keyword evidence="11 12" id="KW-0807">Transducer</keyword>
<dbReference type="Pfam" id="PF03402">
    <property type="entry name" value="V1R"/>
    <property type="match status" value="1"/>
</dbReference>
<evidence type="ECO:0000256" key="6">
    <source>
        <dbReference type="ARBA" id="ARBA00022989"/>
    </source>
</evidence>
<evidence type="ECO:0000256" key="1">
    <source>
        <dbReference type="ARBA" id="ARBA00004651"/>
    </source>
</evidence>
<dbReference type="InterPro" id="IPR004072">
    <property type="entry name" value="Vmron_rcpt_1"/>
</dbReference>
<keyword evidence="6 12" id="KW-1133">Transmembrane helix</keyword>
<dbReference type="MGI" id="MGI:1333759">
    <property type="gene designation" value="Vmn1r51"/>
</dbReference>
<reference evidence="14 16" key="1">
    <citation type="journal article" date="2009" name="PLoS Biol.">
        <title>Lineage-specific biology revealed by a finished genome assembly of the mouse.</title>
        <authorList>
            <consortium name="Mouse Genome Sequencing Consortium"/>
            <person name="Church D.M."/>
            <person name="Goodstadt L."/>
            <person name="Hillier L.W."/>
            <person name="Zody M.C."/>
            <person name="Goldstein S."/>
            <person name="She X."/>
            <person name="Bult C.J."/>
            <person name="Agarwala R."/>
            <person name="Cherry J.L."/>
            <person name="DiCuccio M."/>
            <person name="Hlavina W."/>
            <person name="Kapustin Y."/>
            <person name="Meric P."/>
            <person name="Maglott D."/>
            <person name="Birtle Z."/>
            <person name="Marques A.C."/>
            <person name="Graves T."/>
            <person name="Zhou S."/>
            <person name="Teague B."/>
            <person name="Potamousis K."/>
            <person name="Churas C."/>
            <person name="Place M."/>
            <person name="Herschleb J."/>
            <person name="Runnheim R."/>
            <person name="Forrest D."/>
            <person name="Amos-Landgraf J."/>
            <person name="Schwartz D.C."/>
            <person name="Cheng Z."/>
            <person name="Lindblad-Toh K."/>
            <person name="Eichler E.E."/>
            <person name="Ponting C.P."/>
        </authorList>
    </citation>
    <scope>NUCLEOTIDE SEQUENCE [LARGE SCALE GENOMIC DNA]</scope>
    <source>
        <strain evidence="14 16">C57BL/6J</strain>
    </source>
</reference>
<dbReference type="Ensembl" id="ENSMUST00000227876.2">
    <property type="protein sequence ID" value="ENSMUSP00000154223.2"/>
    <property type="gene ID" value="ENSMUSG00000062818.8"/>
</dbReference>
<dbReference type="GO" id="GO:0016503">
    <property type="term" value="F:pheromone receptor activity"/>
    <property type="evidence" value="ECO:0007669"/>
    <property type="project" value="InterPro"/>
</dbReference>
<dbReference type="GO" id="GO:0019236">
    <property type="term" value="P:response to pheromone"/>
    <property type="evidence" value="ECO:0007669"/>
    <property type="project" value="UniProtKB-KW"/>
</dbReference>
<feature type="transmembrane region" description="Helical" evidence="12">
    <location>
        <begin position="78"/>
        <end position="101"/>
    </location>
</feature>
<dbReference type="OrthoDB" id="9606139at2759"/>
<reference evidence="14" key="2">
    <citation type="journal article" date="2011" name="PLoS Biol.">
        <title>Modernizing reference genome assemblies.</title>
        <authorList>
            <person name="Church D.M."/>
            <person name="Schneider V.A."/>
            <person name="Graves T."/>
            <person name="Auger K."/>
            <person name="Cunningham F."/>
            <person name="Bouk N."/>
            <person name="Chen H.C."/>
            <person name="Agarwala R."/>
            <person name="McLaren W.M."/>
            <person name="Ritchie G.R."/>
            <person name="Albracht D."/>
            <person name="Kremitzki M."/>
            <person name="Rock S."/>
            <person name="Kotkiewicz H."/>
            <person name="Kremitzki C."/>
            <person name="Wollam A."/>
            <person name="Trani L."/>
            <person name="Fulton L."/>
            <person name="Fulton R."/>
            <person name="Matthews L."/>
            <person name="Whitehead S."/>
            <person name="Chow W."/>
            <person name="Torrance J."/>
            <person name="Dunn M."/>
            <person name="Harden G."/>
            <person name="Threadgold G."/>
            <person name="Wood J."/>
            <person name="Collins J."/>
            <person name="Heath P."/>
            <person name="Griffiths G."/>
            <person name="Pelan S."/>
            <person name="Grafham D."/>
            <person name="Eichler E.E."/>
            <person name="Weinstock G."/>
            <person name="Mardis E.R."/>
            <person name="Wilson R.K."/>
            <person name="Howe K."/>
            <person name="Flicek P."/>
            <person name="Hubbard T."/>
        </authorList>
    </citation>
    <scope>NUCLEOTIDE SEQUENCE [LARGE SCALE GENOMIC DNA]</scope>
    <source>
        <strain evidence="14">C57BL/6J</strain>
    </source>
</reference>
<dbReference type="PANTHER" id="PTHR24062">
    <property type="entry name" value="VOMERONASAL TYPE-1 RECEPTOR"/>
    <property type="match status" value="1"/>
</dbReference>
<feature type="transmembrane region" description="Helical" evidence="12">
    <location>
        <begin position="299"/>
        <end position="318"/>
    </location>
</feature>
<dbReference type="Bgee" id="ENSMUSG00000062818">
    <property type="expression patterns" value="Expressed in ectoplacental cone and 3 other cell types or tissues"/>
</dbReference>
<dbReference type="RefSeq" id="NP_035813.2">
    <property type="nucleotide sequence ID" value="NM_011683.2"/>
</dbReference>
<dbReference type="AlphaFoldDB" id="A0A0R4J266"/>
<keyword evidence="4 12" id="KW-0589">Pheromone response</keyword>
<dbReference type="InterPro" id="IPR017452">
    <property type="entry name" value="GPCR_Rhodpsn_7TM"/>
</dbReference>
<dbReference type="OMA" id="TCKFLIY"/>
<dbReference type="CDD" id="cd13949">
    <property type="entry name" value="7tm_V1R_pheromone"/>
    <property type="match status" value="1"/>
</dbReference>
<dbReference type="SMR" id="A0A0R4J266"/>
<keyword evidence="8 12" id="KW-0472">Membrane</keyword>
<name>A0A0R4J266_MOUSE</name>
<dbReference type="FunFam" id="1.20.1070.10:FF:000051">
    <property type="entry name" value="Vomeronasal type-1 receptor"/>
    <property type="match status" value="1"/>
</dbReference>
<evidence type="ECO:0000313" key="14">
    <source>
        <dbReference type="Ensembl" id="ENSMUSP00000133870.2"/>
    </source>
</evidence>
<dbReference type="Ensembl" id="ENSMUST00000228880.2">
    <property type="protein sequence ID" value="ENSMUSP00000154676.2"/>
    <property type="gene ID" value="ENSMUSG00000062818.8"/>
</dbReference>
<evidence type="ECO:0000256" key="11">
    <source>
        <dbReference type="ARBA" id="ARBA00023224"/>
    </source>
</evidence>
<dbReference type="Gene3D" id="1.20.1070.10">
    <property type="entry name" value="Rhodopsin 7-helix transmembrane proteins"/>
    <property type="match status" value="1"/>
</dbReference>
<dbReference type="KEGG" id="mmu:22296"/>
<keyword evidence="5 12" id="KW-0812">Transmembrane</keyword>
<evidence type="ECO:0000256" key="7">
    <source>
        <dbReference type="ARBA" id="ARBA00023040"/>
    </source>
</evidence>
<keyword evidence="9" id="KW-1015">Disulfide bond</keyword>
<dbReference type="Ensembl" id="ENSMUST00000174204.3">
    <property type="protein sequence ID" value="ENSMUSP00000133870.2"/>
    <property type="gene ID" value="ENSMUSG00000062818.8"/>
</dbReference>